<dbReference type="EMBL" id="JBBMEK010000076">
    <property type="protein sequence ID" value="MEQ2364981.1"/>
    <property type="molecule type" value="Genomic_DNA"/>
</dbReference>
<dbReference type="InterPro" id="IPR041635">
    <property type="entry name" value="Type_ISP_LLaBIII_C"/>
</dbReference>
<feature type="domain" description="Type II methyltransferase M.TaqI-like" evidence="8">
    <location>
        <begin position="285"/>
        <end position="449"/>
    </location>
</feature>
<keyword evidence="3" id="KW-0808">Transferase</keyword>
<evidence type="ECO:0000256" key="4">
    <source>
        <dbReference type="ARBA" id="ARBA00022691"/>
    </source>
</evidence>
<organism evidence="10 11">
    <name type="scientific">Coprococcus intestinihominis</name>
    <dbReference type="NCBI Taxonomy" id="3133154"/>
    <lineage>
        <taxon>Bacteria</taxon>
        <taxon>Bacillati</taxon>
        <taxon>Bacillota</taxon>
        <taxon>Clostridia</taxon>
        <taxon>Lachnospirales</taxon>
        <taxon>Lachnospiraceae</taxon>
        <taxon>Coprococcus</taxon>
    </lineage>
</organism>
<keyword evidence="11" id="KW-1185">Reference proteome</keyword>
<evidence type="ECO:0000259" key="9">
    <source>
        <dbReference type="Pfam" id="PF18135"/>
    </source>
</evidence>
<protein>
    <recommendedName>
        <fullName evidence="1">site-specific DNA-methyltransferase (adenine-specific)</fullName>
        <ecNumber evidence="1">2.1.1.72</ecNumber>
    </recommendedName>
</protein>
<dbReference type="Pfam" id="PF02384">
    <property type="entry name" value="N6_Mtase"/>
    <property type="match status" value="1"/>
</dbReference>
<reference evidence="10 11" key="1">
    <citation type="submission" date="2024-03" db="EMBL/GenBank/DDBJ databases">
        <title>Human intestinal bacterial collection.</title>
        <authorList>
            <person name="Pauvert C."/>
            <person name="Hitch T.C.A."/>
            <person name="Clavel T."/>
        </authorList>
    </citation>
    <scope>NUCLEOTIDE SEQUENCE [LARGE SCALE GENOMIC DNA]</scope>
    <source>
        <strain evidence="10 11">CLA-AA-H190</strain>
    </source>
</reference>
<proteinExistence type="predicted"/>
<keyword evidence="5" id="KW-0680">Restriction system</keyword>
<dbReference type="EC" id="2.1.1.72" evidence="1"/>
<evidence type="ECO:0000256" key="1">
    <source>
        <dbReference type="ARBA" id="ARBA00011900"/>
    </source>
</evidence>
<gene>
    <name evidence="10" type="ORF">WMO25_07700</name>
</gene>
<feature type="domain" description="Type ISP restriction-modification enzyme LLaBIII C-terminal specificity" evidence="9">
    <location>
        <begin position="548"/>
        <end position="889"/>
    </location>
</feature>
<evidence type="ECO:0000256" key="6">
    <source>
        <dbReference type="ARBA" id="ARBA00047942"/>
    </source>
</evidence>
<keyword evidence="4" id="KW-0949">S-adenosyl-L-methionine</keyword>
<comment type="catalytic activity">
    <reaction evidence="6">
        <text>a 2'-deoxyadenosine in DNA + S-adenosyl-L-methionine = an N(6)-methyl-2'-deoxyadenosine in DNA + S-adenosyl-L-homocysteine + H(+)</text>
        <dbReference type="Rhea" id="RHEA:15197"/>
        <dbReference type="Rhea" id="RHEA-COMP:12418"/>
        <dbReference type="Rhea" id="RHEA-COMP:12419"/>
        <dbReference type="ChEBI" id="CHEBI:15378"/>
        <dbReference type="ChEBI" id="CHEBI:57856"/>
        <dbReference type="ChEBI" id="CHEBI:59789"/>
        <dbReference type="ChEBI" id="CHEBI:90615"/>
        <dbReference type="ChEBI" id="CHEBI:90616"/>
        <dbReference type="EC" id="2.1.1.72"/>
    </reaction>
</comment>
<keyword evidence="2" id="KW-0489">Methyltransferase</keyword>
<dbReference type="PROSITE" id="PS00092">
    <property type="entry name" value="N6_MTASE"/>
    <property type="match status" value="1"/>
</dbReference>
<evidence type="ECO:0000259" key="8">
    <source>
        <dbReference type="Pfam" id="PF07669"/>
    </source>
</evidence>
<dbReference type="RefSeq" id="WP_349084829.1">
    <property type="nucleotide sequence ID" value="NZ_JBBMEK010000076.1"/>
</dbReference>
<dbReference type="Pfam" id="PF18135">
    <property type="entry name" value="Type_ISP_C"/>
    <property type="match status" value="1"/>
</dbReference>
<name>A0ABV1B636_9FIRM</name>
<dbReference type="Gene3D" id="3.40.50.150">
    <property type="entry name" value="Vaccinia Virus protein VP39"/>
    <property type="match status" value="1"/>
</dbReference>
<accession>A0ABV1B636</accession>
<dbReference type="SUPFAM" id="SSF53335">
    <property type="entry name" value="S-adenosyl-L-methionine-dependent methyltransferases"/>
    <property type="match status" value="1"/>
</dbReference>
<dbReference type="InterPro" id="IPR003356">
    <property type="entry name" value="DNA_methylase_A-5"/>
</dbReference>
<evidence type="ECO:0000259" key="7">
    <source>
        <dbReference type="Pfam" id="PF02384"/>
    </source>
</evidence>
<comment type="caution">
    <text evidence="10">The sequence shown here is derived from an EMBL/GenBank/DDBJ whole genome shotgun (WGS) entry which is preliminary data.</text>
</comment>
<sequence length="894" mass="102464">MAEEAQNIRNRILSTLEIETANGYVHLLYNKFRETLVHDMTEQQFADMYAQTLVYGLFSARCMDETQDDFNAAEAVECIPNTNPFLKSLLQECLGSSNSKSKLSFDELEVGNIVDLLLHTKTDFIIADFNRQTGGGREDPVIHFYEEFLSEYDKTQRVQRGVYYTPQPVVNFIVRAVDDILKEDFGVVDGLASTDKKKIKFLRQSKKRTDGLFRNMVEDEKEVPAIQILDPATGTGTFLRQTILQIYQNFCDARKGQSKDTIQAEWNAYVPDHLLPRINGFELMMAPYAVAHMKLAMILKDTGYKFDSDERLQVYLTNTLEKPGNSEAQLTLWEDPLAFESVSANAVKKNTGINVVIGNPPYSNSSINRNEWILDLIALYKQGLNEKKLNLDEDSIKFIRYGQFICEQAENSVLAYISNNSFLTGVTHRKMRYELLRTFNKIYIINLHGDSNRLEKCPDGSKDENVFDIQQGVSIHIFIKEKRGSSAPAKVNYIDLFGTQQHKLDVLNKSSLHSLQWEKIEPKAPYYFFDNKDYSGTDVYEQGFSVADLFLEKNTGIQTKNDALTLQDSQSDIENLVRDFTTLSPKDLSVKYNIKSGGTWTAEAAKADIMRGEYHIIPILFRPFDVKYSVLTNKSSGFLGRPRYSTMIQMCFDFQNYALLVGRQNKSDTIDSFLVTDLASEMKCAERTIQSYHMPLFIAETDMIHNTIRPKANFATDIVKVIEQHLGLNMDWHQQRVSNGFTAVDVLDYIYAILYSEDYRNQYKNQLKIDFPRIPYPKDANYFFSLVALGRELRELHLMHNRLDEGNIAYVPGENSLVEVPKYKSGSIIINKTGARFISVPVEIWNMGVGGYQPLQKWLKDRKGDFLSANEIEHYIQMIAILIETKRIVSKIKI</sequence>
<evidence type="ECO:0000256" key="3">
    <source>
        <dbReference type="ARBA" id="ARBA00022679"/>
    </source>
</evidence>
<dbReference type="InterPro" id="IPR050953">
    <property type="entry name" value="N4_N6_ade-DNA_methylase"/>
</dbReference>
<evidence type="ECO:0000256" key="5">
    <source>
        <dbReference type="ARBA" id="ARBA00022747"/>
    </source>
</evidence>
<dbReference type="PANTHER" id="PTHR33841:SF1">
    <property type="entry name" value="DNA METHYLTRANSFERASE A"/>
    <property type="match status" value="1"/>
</dbReference>
<dbReference type="PRINTS" id="PR00507">
    <property type="entry name" value="N12N6MTFRASE"/>
</dbReference>
<dbReference type="InterPro" id="IPR029063">
    <property type="entry name" value="SAM-dependent_MTases_sf"/>
</dbReference>
<evidence type="ECO:0000256" key="2">
    <source>
        <dbReference type="ARBA" id="ARBA00022603"/>
    </source>
</evidence>
<dbReference type="Pfam" id="PF07669">
    <property type="entry name" value="Eco57I"/>
    <property type="match status" value="1"/>
</dbReference>
<evidence type="ECO:0000313" key="10">
    <source>
        <dbReference type="EMBL" id="MEQ2364981.1"/>
    </source>
</evidence>
<feature type="domain" description="DNA methylase adenine-specific" evidence="7">
    <location>
        <begin position="140"/>
        <end position="182"/>
    </location>
</feature>
<dbReference type="PANTHER" id="PTHR33841">
    <property type="entry name" value="DNA METHYLTRANSFERASE YEEA-RELATED"/>
    <property type="match status" value="1"/>
</dbReference>
<dbReference type="Proteomes" id="UP001469749">
    <property type="component" value="Unassembled WGS sequence"/>
</dbReference>
<evidence type="ECO:0000313" key="11">
    <source>
        <dbReference type="Proteomes" id="UP001469749"/>
    </source>
</evidence>
<dbReference type="InterPro" id="IPR002052">
    <property type="entry name" value="DNA_methylase_N6_adenine_CS"/>
</dbReference>
<dbReference type="InterPro" id="IPR011639">
    <property type="entry name" value="MethylTrfase_TaqI-like_dom"/>
</dbReference>